<sequence length="112" mass="11608">MAHTNPHARRRLACGPARHRSLACGLAHQSAAGEVGLQEAEVTPPGGTPPGEPVYMPARQKGFLPTSCLLGGVPPGELVEDAGSDVEAGGFLRNQGRGGSWWVHDRGNCTGC</sequence>
<dbReference type="InParanoid" id="E3LAI6"/>
<dbReference type="RefSeq" id="XP_003337980.1">
    <property type="nucleotide sequence ID" value="XM_003337932.1"/>
</dbReference>
<proteinExistence type="predicted"/>
<organism evidence="1 2">
    <name type="scientific">Puccinia graminis f. sp. tritici (strain CRL 75-36-700-3 / race SCCL)</name>
    <name type="common">Black stem rust fungus</name>
    <dbReference type="NCBI Taxonomy" id="418459"/>
    <lineage>
        <taxon>Eukaryota</taxon>
        <taxon>Fungi</taxon>
        <taxon>Dikarya</taxon>
        <taxon>Basidiomycota</taxon>
        <taxon>Pucciniomycotina</taxon>
        <taxon>Pucciniomycetes</taxon>
        <taxon>Pucciniales</taxon>
        <taxon>Pucciniaceae</taxon>
        <taxon>Puccinia</taxon>
    </lineage>
</organism>
<dbReference type="Proteomes" id="UP000008783">
    <property type="component" value="Unassembled WGS sequence"/>
</dbReference>
<reference evidence="2" key="2">
    <citation type="journal article" date="2011" name="Proc. Natl. Acad. Sci. U.S.A.">
        <title>Obligate biotrophy features unraveled by the genomic analysis of rust fungi.</title>
        <authorList>
            <person name="Duplessis S."/>
            <person name="Cuomo C.A."/>
            <person name="Lin Y.-C."/>
            <person name="Aerts A."/>
            <person name="Tisserant E."/>
            <person name="Veneault-Fourrey C."/>
            <person name="Joly D.L."/>
            <person name="Hacquard S."/>
            <person name="Amselem J."/>
            <person name="Cantarel B.L."/>
            <person name="Chiu R."/>
            <person name="Coutinho P.M."/>
            <person name="Feau N."/>
            <person name="Field M."/>
            <person name="Frey P."/>
            <person name="Gelhaye E."/>
            <person name="Goldberg J."/>
            <person name="Grabherr M.G."/>
            <person name="Kodira C.D."/>
            <person name="Kohler A."/>
            <person name="Kuees U."/>
            <person name="Lindquist E.A."/>
            <person name="Lucas S.M."/>
            <person name="Mago R."/>
            <person name="Mauceli E."/>
            <person name="Morin E."/>
            <person name="Murat C."/>
            <person name="Pangilinan J.L."/>
            <person name="Park R."/>
            <person name="Pearson M."/>
            <person name="Quesneville H."/>
            <person name="Rouhier N."/>
            <person name="Sakthikumar S."/>
            <person name="Salamov A.A."/>
            <person name="Schmutz J."/>
            <person name="Selles B."/>
            <person name="Shapiro H."/>
            <person name="Tanguay P."/>
            <person name="Tuskan G.A."/>
            <person name="Henrissat B."/>
            <person name="Van de Peer Y."/>
            <person name="Rouze P."/>
            <person name="Ellis J.G."/>
            <person name="Dodds P.N."/>
            <person name="Schein J.E."/>
            <person name="Zhong S."/>
            <person name="Hamelin R.C."/>
            <person name="Grigoriev I.V."/>
            <person name="Szabo L.J."/>
            <person name="Martin F."/>
        </authorList>
    </citation>
    <scope>NUCLEOTIDE SEQUENCE [LARGE SCALE GENOMIC DNA]</scope>
    <source>
        <strain evidence="2">CRL 75-36-700-3 / race SCCL</strain>
    </source>
</reference>
<gene>
    <name evidence="1" type="ORF">PGTG_19515</name>
</gene>
<name>E3LAI6_PUCGT</name>
<evidence type="ECO:0000313" key="1">
    <source>
        <dbReference type="EMBL" id="EFP93561.1"/>
    </source>
</evidence>
<reference key="1">
    <citation type="submission" date="2007-01" db="EMBL/GenBank/DDBJ databases">
        <title>The Genome Sequence of Puccinia graminis f. sp. tritici Strain CRL 75-36-700-3.</title>
        <authorList>
            <consortium name="The Broad Institute Genome Sequencing Platform"/>
            <person name="Birren B."/>
            <person name="Lander E."/>
            <person name="Galagan J."/>
            <person name="Nusbaum C."/>
            <person name="Devon K."/>
            <person name="Cuomo C."/>
            <person name="Jaffe D."/>
            <person name="Butler J."/>
            <person name="Alvarez P."/>
            <person name="Gnerre S."/>
            <person name="Grabherr M."/>
            <person name="Mauceli E."/>
            <person name="Brockman W."/>
            <person name="Young S."/>
            <person name="LaButti K."/>
            <person name="Sykes S."/>
            <person name="DeCaprio D."/>
            <person name="Crawford M."/>
            <person name="Koehrsen M."/>
            <person name="Engels R."/>
            <person name="Montgomery P."/>
            <person name="Pearson M."/>
            <person name="Howarth C."/>
            <person name="Larson L."/>
            <person name="White J."/>
            <person name="Zeng Q."/>
            <person name="Kodira C."/>
            <person name="Yandava C."/>
            <person name="Alvarado L."/>
            <person name="O'Leary S."/>
            <person name="Szabo L."/>
            <person name="Dean R."/>
            <person name="Schein J."/>
        </authorList>
    </citation>
    <scope>NUCLEOTIDE SEQUENCE</scope>
    <source>
        <strain>CRL 75-36-700-3</strain>
    </source>
</reference>
<dbReference type="KEGG" id="pgr:PGTG_19515"/>
<accession>E3LAI6</accession>
<dbReference type="HOGENOM" id="CLU_2147084_0_0_1"/>
<dbReference type="EMBL" id="DS178398">
    <property type="protein sequence ID" value="EFP93561.1"/>
    <property type="molecule type" value="Genomic_DNA"/>
</dbReference>
<dbReference type="AlphaFoldDB" id="E3LAI6"/>
<evidence type="ECO:0000313" key="2">
    <source>
        <dbReference type="Proteomes" id="UP000008783"/>
    </source>
</evidence>
<keyword evidence="2" id="KW-1185">Reference proteome</keyword>
<dbReference type="VEuPathDB" id="FungiDB:PGTG_19515"/>
<protein>
    <submittedName>
        <fullName evidence="1">Uncharacterized protein</fullName>
    </submittedName>
</protein>
<dbReference type="GeneID" id="10534769"/>